<dbReference type="CDD" id="cd00761">
    <property type="entry name" value="Glyco_tranf_GTA_type"/>
    <property type="match status" value="1"/>
</dbReference>
<organism evidence="3 4">
    <name type="scientific">Pseudomonas shirazensis</name>
    <dbReference type="NCBI Taxonomy" id="2745494"/>
    <lineage>
        <taxon>Bacteria</taxon>
        <taxon>Pseudomonadati</taxon>
        <taxon>Pseudomonadota</taxon>
        <taxon>Gammaproteobacteria</taxon>
        <taxon>Pseudomonadales</taxon>
        <taxon>Pseudomonadaceae</taxon>
        <taxon>Pseudomonas</taxon>
    </lineage>
</organism>
<feature type="domain" description="Glycosyltransferase 2-like" evidence="2">
    <location>
        <begin position="8"/>
        <end position="136"/>
    </location>
</feature>
<dbReference type="InterPro" id="IPR029044">
    <property type="entry name" value="Nucleotide-diphossugar_trans"/>
</dbReference>
<dbReference type="SUPFAM" id="SSF53448">
    <property type="entry name" value="Nucleotide-diphospho-sugar transferases"/>
    <property type="match status" value="3"/>
</dbReference>
<dbReference type="Gene3D" id="3.90.550.10">
    <property type="entry name" value="Spore Coat Polysaccharide Biosynthesis Protein SpsA, Chain A"/>
    <property type="match status" value="3"/>
</dbReference>
<dbReference type="RefSeq" id="WP_340611454.1">
    <property type="nucleotide sequence ID" value="NZ_JBBNAW010000003.1"/>
</dbReference>
<keyword evidence="1" id="KW-0472">Membrane</keyword>
<proteinExistence type="predicted"/>
<dbReference type="InterPro" id="IPR001173">
    <property type="entry name" value="Glyco_trans_2-like"/>
</dbReference>
<keyword evidence="3" id="KW-0328">Glycosyltransferase</keyword>
<dbReference type="Proteomes" id="UP001386972">
    <property type="component" value="Unassembled WGS sequence"/>
</dbReference>
<dbReference type="GO" id="GO:0016757">
    <property type="term" value="F:glycosyltransferase activity"/>
    <property type="evidence" value="ECO:0007669"/>
    <property type="project" value="UniProtKB-KW"/>
</dbReference>
<keyword evidence="3" id="KW-0808">Transferase</keyword>
<keyword evidence="4" id="KW-1185">Reference proteome</keyword>
<gene>
    <name evidence="3" type="ORF">WLF18_06505</name>
</gene>
<accession>A0ABU8ZXT7</accession>
<evidence type="ECO:0000313" key="4">
    <source>
        <dbReference type="Proteomes" id="UP001386972"/>
    </source>
</evidence>
<dbReference type="InterPro" id="IPR050834">
    <property type="entry name" value="Glycosyltransf_2"/>
</dbReference>
<comment type="caution">
    <text evidence="3">The sequence shown here is derived from an EMBL/GenBank/DDBJ whole genome shotgun (WGS) entry which is preliminary data.</text>
</comment>
<dbReference type="PANTHER" id="PTHR43685:SF2">
    <property type="entry name" value="GLYCOSYLTRANSFERASE 2-LIKE DOMAIN-CONTAINING PROTEIN"/>
    <property type="match status" value="1"/>
</dbReference>
<keyword evidence="1" id="KW-1003">Cell membrane</keyword>
<dbReference type="PANTHER" id="PTHR43685">
    <property type="entry name" value="GLYCOSYLTRANSFERASE"/>
    <property type="match status" value="1"/>
</dbReference>
<dbReference type="Pfam" id="PF00535">
    <property type="entry name" value="Glycos_transf_2"/>
    <property type="match status" value="2"/>
</dbReference>
<name>A0ABU8ZXT7_9PSED</name>
<dbReference type="SUPFAM" id="SSF53756">
    <property type="entry name" value="UDP-Glycosyltransferase/glycogen phosphorylase"/>
    <property type="match status" value="1"/>
</dbReference>
<keyword evidence="1" id="KW-0997">Cell inner membrane</keyword>
<evidence type="ECO:0000256" key="1">
    <source>
        <dbReference type="ARBA" id="ARBA00022519"/>
    </source>
</evidence>
<reference evidence="3 4" key="1">
    <citation type="submission" date="2024-03" db="EMBL/GenBank/DDBJ databases">
        <title>Screening, Identification and Application of a Plant Lactobacillus Strain.</title>
        <authorList>
            <person name="Li Y.L."/>
        </authorList>
    </citation>
    <scope>NUCLEOTIDE SEQUENCE [LARGE SCALE GENOMIC DNA]</scope>
    <source>
        <strain evidence="3 4">JDB</strain>
    </source>
</reference>
<feature type="domain" description="Glycosyltransferase 2-like" evidence="2">
    <location>
        <begin position="581"/>
        <end position="754"/>
    </location>
</feature>
<dbReference type="Gene3D" id="3.40.50.2000">
    <property type="entry name" value="Glycogen Phosphorylase B"/>
    <property type="match status" value="1"/>
</dbReference>
<dbReference type="EMBL" id="JBBNAW010000003">
    <property type="protein sequence ID" value="MEK2608752.1"/>
    <property type="molecule type" value="Genomic_DNA"/>
</dbReference>
<protein>
    <submittedName>
        <fullName evidence="3">Glycosyltransferase</fullName>
        <ecNumber evidence="3">2.4.-.-</ecNumber>
    </submittedName>
</protein>
<sequence length="1188" mass="132671">MIEAPLVSIVIPAFNSRHFSMALQSAVMQTQARLEVLVCDDSDGTEIEAIVRSVQALDSVSVRYVKNPRRLGFVGNLLRAVELARGEFVKVLCDDDRLLAQCVEKQAEALFSNPDVALVLAQRMFADASNYVLPMRLANARFASVDSLFKGGDMLALLDGRPLNFLGNFSSALMRREPALTLLHALTTAQQGFVALLDQALFCCLMRHGEVVMLSDVLLIERLHPDRLIKQAAVQDALKNEWQWLQQMLAQRGGEPALADGWVRYVPLAQAQHSPREWQELGMVLLLSNWQTCMLGRIGSDCESYEQLYQQWLGVRQISQGQRRLLPQTLQSWPCQPRISVIVLAPEGQAEELSQTLYSVDAQLYPAQTCVVLSDIDPNPSATVLQYRLESDWPSQLNRLLGAEESSDWIYLLRAGDRLSESALLLLAERIAVLPGLACIYSDEGAWRDGQPCEPIFKPDFNIDLMRSYPYVGRALAFDCASIRELGGFDPIFGELAPHDLLWRMVEVRGPQVIEHIAEIQLQSTFDFAQWLSLEEVIQQSERVVAEHLDRLAIPHRIHHDHLPMLNRVEYLHESEPLVSILVVCGENLAALQQCVMSIMEHTAYPRYELLLIAGASVDAALESWLRAMAQVGGALMRVLRTGACGEPAEQVNAVVDQAQGDYLLLISPTLQVIDGHWLDEMLIHAQRPEVAIVGGRALDEFGKIVHAGMVLGVNGSAGPVCPGEDGQGRGYLQRLQVVQNWSAVSGDLMMVRKAIFCALGGLDVGCFSWGIAELDLCLRAGKEGYLIVGTPYASLRTVDRAPMLASTEERQRQEEVFNDRWLANMARDPAYNPNLGLTLANFSLDPSQHGSWNPFCARALPNVLALPVNASAVGHYRMTQPFHFLESAGHIVGRVSYEAPSTVQLARIDPDVIVVQLRHHEGTVRDIERMARFSSARRIYEIDDYVVDTPKKNTHARNKPADIERHLRRGIGMCDRVVVTTQALADVLSSMHRDIRVVPNMLSPYPWAELQSRRATSAKPRVGWGGGTSHSGDLEVIADVVRELADEVDWVFFGMCPDALHPYIREFHPVVGLQAYPEKLASLNLDLALAPLEYHIFNDCKSNLRLLEYGACGYPVVCTDTQAYQGHLPCTRVRTNSTGEWVGAIRMHLSDPAASYRMGDQLREAVRRDFILREDNLQHWRWGWLSD</sequence>
<evidence type="ECO:0000259" key="2">
    <source>
        <dbReference type="Pfam" id="PF00535"/>
    </source>
</evidence>
<dbReference type="EC" id="2.4.-.-" evidence="3"/>
<evidence type="ECO:0000313" key="3">
    <source>
        <dbReference type="EMBL" id="MEK2608752.1"/>
    </source>
</evidence>